<gene>
    <name evidence="1" type="ordered locus">SPAB_00331</name>
</gene>
<accession>A0A6C6YXC3</accession>
<dbReference type="EMBL" id="CP000886">
    <property type="protein sequence ID" value="ABX65768.1"/>
    <property type="molecule type" value="Genomic_DNA"/>
</dbReference>
<dbReference type="AlphaFoldDB" id="A0A6C6YXC3"/>
<proteinExistence type="predicted"/>
<reference evidence="1 2" key="1">
    <citation type="submission" date="2007-11" db="EMBL/GenBank/DDBJ databases">
        <authorList>
            <consortium name="The Salmonella enterica serovar Paratyphi B Genome Sequencing Project"/>
            <person name="McClelland M."/>
            <person name="Sanderson E.K."/>
            <person name="Porwollik S."/>
            <person name="Spieth J."/>
            <person name="Clifton W.S."/>
            <person name="Fulton R."/>
            <person name="Cordes M."/>
            <person name="Wollam A."/>
            <person name="Shah N."/>
            <person name="Pepin K."/>
            <person name="Bhonagiri V."/>
            <person name="Nash W."/>
            <person name="Johnson M."/>
            <person name="Thiruvilangam P."/>
            <person name="Wilson R."/>
        </authorList>
    </citation>
    <scope>NUCLEOTIDE SEQUENCE [LARGE SCALE GENOMIC DNA]</scope>
    <source>
        <strain evidence="2">ATCC BAA-1250 / SPB7</strain>
    </source>
</reference>
<sequence length="35" mass="4097">MYKSRKRLKASVSLVISSVLADSTRYEIFKKMNVF</sequence>
<protein>
    <submittedName>
        <fullName evidence="1">Uncharacterized protein</fullName>
    </submittedName>
</protein>
<evidence type="ECO:0000313" key="2">
    <source>
        <dbReference type="Proteomes" id="UP000008556"/>
    </source>
</evidence>
<name>A0A6C6YXC3_SALPB</name>
<organism evidence="1 2">
    <name type="scientific">Salmonella paratyphi B (strain ATCC BAA-1250 / SPB7)</name>
    <dbReference type="NCBI Taxonomy" id="1016998"/>
    <lineage>
        <taxon>Bacteria</taxon>
        <taxon>Pseudomonadati</taxon>
        <taxon>Pseudomonadota</taxon>
        <taxon>Gammaproteobacteria</taxon>
        <taxon>Enterobacterales</taxon>
        <taxon>Enterobacteriaceae</taxon>
        <taxon>Salmonella</taxon>
    </lineage>
</organism>
<evidence type="ECO:0000313" key="1">
    <source>
        <dbReference type="EMBL" id="ABX65768.1"/>
    </source>
</evidence>
<dbReference type="Proteomes" id="UP000008556">
    <property type="component" value="Chromosome"/>
</dbReference>
<dbReference type="KEGG" id="spq:SPAB_00331"/>